<keyword evidence="2" id="KW-1185">Reference proteome</keyword>
<evidence type="ECO:0000313" key="2">
    <source>
        <dbReference type="Proteomes" id="UP001057402"/>
    </source>
</evidence>
<sequence length="184" mass="20347">MSQHKGVLPNSFSLVGVLMGVACSGCLLPAQCIHGLIVKHGQLANVIVGTALLSSYARYIQHYSETIVHIFSPTGRQGDGSPGFYNLRCPGFVQTDSRYILGAPFPKISEYGGVQQVVTVHIAQDQETKHWWLIWANDVRLGYWPKELFPSMANGANRLFFGGLYRGVDWPESSNGKQLLPRQD</sequence>
<accession>A0ACB9MZ80</accession>
<comment type="caution">
    <text evidence="1">The sequence shown here is derived from an EMBL/GenBank/DDBJ whole genome shotgun (WGS) entry which is preliminary data.</text>
</comment>
<gene>
    <name evidence="1" type="ORF">MLD38_027884</name>
</gene>
<organism evidence="1 2">
    <name type="scientific">Melastoma candidum</name>
    <dbReference type="NCBI Taxonomy" id="119954"/>
    <lineage>
        <taxon>Eukaryota</taxon>
        <taxon>Viridiplantae</taxon>
        <taxon>Streptophyta</taxon>
        <taxon>Embryophyta</taxon>
        <taxon>Tracheophyta</taxon>
        <taxon>Spermatophyta</taxon>
        <taxon>Magnoliopsida</taxon>
        <taxon>eudicotyledons</taxon>
        <taxon>Gunneridae</taxon>
        <taxon>Pentapetalae</taxon>
        <taxon>rosids</taxon>
        <taxon>malvids</taxon>
        <taxon>Myrtales</taxon>
        <taxon>Melastomataceae</taxon>
        <taxon>Melastomatoideae</taxon>
        <taxon>Melastomateae</taxon>
        <taxon>Melastoma</taxon>
    </lineage>
</organism>
<evidence type="ECO:0000313" key="1">
    <source>
        <dbReference type="EMBL" id="KAI4329502.1"/>
    </source>
</evidence>
<proteinExistence type="predicted"/>
<reference evidence="2" key="1">
    <citation type="journal article" date="2023" name="Front. Plant Sci.">
        <title>Chromosomal-level genome assembly of Melastoma candidum provides insights into trichome evolution.</title>
        <authorList>
            <person name="Zhong Y."/>
            <person name="Wu W."/>
            <person name="Sun C."/>
            <person name="Zou P."/>
            <person name="Liu Y."/>
            <person name="Dai S."/>
            <person name="Zhou R."/>
        </authorList>
    </citation>
    <scope>NUCLEOTIDE SEQUENCE [LARGE SCALE GENOMIC DNA]</scope>
</reference>
<name>A0ACB9MZ80_9MYRT</name>
<dbReference type="Proteomes" id="UP001057402">
    <property type="component" value="Chromosome 8"/>
</dbReference>
<protein>
    <submittedName>
        <fullName evidence="1">Uncharacterized protein</fullName>
    </submittedName>
</protein>
<dbReference type="EMBL" id="CM042887">
    <property type="protein sequence ID" value="KAI4329502.1"/>
    <property type="molecule type" value="Genomic_DNA"/>
</dbReference>